<keyword evidence="2 4" id="KW-0238">DNA-binding</keyword>
<dbReference type="OrthoDB" id="3218408at2"/>
<organism evidence="6 7">
    <name type="scientific">Actinomadura harenae</name>
    <dbReference type="NCBI Taxonomy" id="2483351"/>
    <lineage>
        <taxon>Bacteria</taxon>
        <taxon>Bacillati</taxon>
        <taxon>Actinomycetota</taxon>
        <taxon>Actinomycetes</taxon>
        <taxon>Streptosporangiales</taxon>
        <taxon>Thermomonosporaceae</taxon>
        <taxon>Actinomadura</taxon>
    </lineage>
</organism>
<comment type="caution">
    <text evidence="6">The sequence shown here is derived from an EMBL/GenBank/DDBJ whole genome shotgun (WGS) entry which is preliminary data.</text>
</comment>
<evidence type="ECO:0000313" key="6">
    <source>
        <dbReference type="EMBL" id="RMI44687.1"/>
    </source>
</evidence>
<dbReference type="PANTHER" id="PTHR47506:SF1">
    <property type="entry name" value="HTH-TYPE TRANSCRIPTIONAL REGULATOR YJDC"/>
    <property type="match status" value="1"/>
</dbReference>
<dbReference type="PANTHER" id="PTHR47506">
    <property type="entry name" value="TRANSCRIPTIONAL REGULATORY PROTEIN"/>
    <property type="match status" value="1"/>
</dbReference>
<keyword evidence="7" id="KW-1185">Reference proteome</keyword>
<dbReference type="InterPro" id="IPR036271">
    <property type="entry name" value="Tet_transcr_reg_TetR-rel_C_sf"/>
</dbReference>
<feature type="domain" description="HTH tetR-type" evidence="5">
    <location>
        <begin position="6"/>
        <end position="66"/>
    </location>
</feature>
<evidence type="ECO:0000256" key="4">
    <source>
        <dbReference type="PROSITE-ProRule" id="PRU00335"/>
    </source>
</evidence>
<proteinExistence type="predicted"/>
<sequence length="180" mass="19549">MPRTARLSRDDWAAAALAALAEGGAAAVAVEPVAARLGASKSSFYWLFENRAALLDAALELWEREQTDEVVARHAGIPHPLERMRILLRNALSDNRADLALRLTGETHPAVLEVAGRVTRRRLEIVAAAFRELGMEEEQARHRATAAYASYLGTFALARVDAAPADIDAYVDTVLACYAP</sequence>
<dbReference type="Proteomes" id="UP000282674">
    <property type="component" value="Unassembled WGS sequence"/>
</dbReference>
<dbReference type="Pfam" id="PF00440">
    <property type="entry name" value="TetR_N"/>
    <property type="match status" value="1"/>
</dbReference>
<evidence type="ECO:0000256" key="2">
    <source>
        <dbReference type="ARBA" id="ARBA00023125"/>
    </source>
</evidence>
<name>A0A3M2M4T9_9ACTN</name>
<protein>
    <submittedName>
        <fullName evidence="6">TetR family transcriptional regulator</fullName>
    </submittedName>
</protein>
<dbReference type="RefSeq" id="WP_122194438.1">
    <property type="nucleotide sequence ID" value="NZ_JBHSKC010000009.1"/>
</dbReference>
<dbReference type="InterPro" id="IPR009057">
    <property type="entry name" value="Homeodomain-like_sf"/>
</dbReference>
<dbReference type="SUPFAM" id="SSF48498">
    <property type="entry name" value="Tetracyclin repressor-like, C-terminal domain"/>
    <property type="match status" value="1"/>
</dbReference>
<dbReference type="Gene3D" id="1.10.357.10">
    <property type="entry name" value="Tetracycline Repressor, domain 2"/>
    <property type="match status" value="1"/>
</dbReference>
<dbReference type="EMBL" id="RFFG01000017">
    <property type="protein sequence ID" value="RMI44687.1"/>
    <property type="molecule type" value="Genomic_DNA"/>
</dbReference>
<dbReference type="InterPro" id="IPR001647">
    <property type="entry name" value="HTH_TetR"/>
</dbReference>
<gene>
    <name evidence="6" type="ORF">EBO15_12085</name>
</gene>
<dbReference type="AlphaFoldDB" id="A0A3M2M4T9"/>
<keyword evidence="3" id="KW-0804">Transcription</keyword>
<dbReference type="PROSITE" id="PS50977">
    <property type="entry name" value="HTH_TETR_2"/>
    <property type="match status" value="1"/>
</dbReference>
<evidence type="ECO:0000256" key="3">
    <source>
        <dbReference type="ARBA" id="ARBA00023163"/>
    </source>
</evidence>
<dbReference type="GO" id="GO:0003677">
    <property type="term" value="F:DNA binding"/>
    <property type="evidence" value="ECO:0007669"/>
    <property type="project" value="UniProtKB-UniRule"/>
</dbReference>
<evidence type="ECO:0000313" key="7">
    <source>
        <dbReference type="Proteomes" id="UP000282674"/>
    </source>
</evidence>
<dbReference type="SUPFAM" id="SSF46689">
    <property type="entry name" value="Homeodomain-like"/>
    <property type="match status" value="1"/>
</dbReference>
<keyword evidence="1" id="KW-0805">Transcription regulation</keyword>
<evidence type="ECO:0000256" key="1">
    <source>
        <dbReference type="ARBA" id="ARBA00023015"/>
    </source>
</evidence>
<evidence type="ECO:0000259" key="5">
    <source>
        <dbReference type="PROSITE" id="PS50977"/>
    </source>
</evidence>
<feature type="DNA-binding region" description="H-T-H motif" evidence="4">
    <location>
        <begin position="29"/>
        <end position="48"/>
    </location>
</feature>
<reference evidence="6 7" key="1">
    <citation type="submission" date="2018-10" db="EMBL/GenBank/DDBJ databases">
        <title>Isolation from soil.</title>
        <authorList>
            <person name="Hu J."/>
        </authorList>
    </citation>
    <scope>NUCLEOTIDE SEQUENCE [LARGE SCALE GENOMIC DNA]</scope>
    <source>
        <strain evidence="6 7">NEAU-Ht49</strain>
    </source>
</reference>
<accession>A0A3M2M4T9</accession>